<proteinExistence type="predicted"/>
<evidence type="ECO:0000313" key="3">
    <source>
        <dbReference type="Proteomes" id="UP000053039"/>
    </source>
</evidence>
<dbReference type="Gene3D" id="3.40.50.150">
    <property type="entry name" value="Vaccinia Virus protein VP39"/>
    <property type="match status" value="1"/>
</dbReference>
<evidence type="ECO:0000313" key="2">
    <source>
        <dbReference type="EMBL" id="KUM86749.1"/>
    </source>
</evidence>
<organism evidence="2 3">
    <name type="scientific">Streptomyces pseudovenezuelae</name>
    <dbReference type="NCBI Taxonomy" id="67350"/>
    <lineage>
        <taxon>Bacteria</taxon>
        <taxon>Bacillati</taxon>
        <taxon>Actinomycetota</taxon>
        <taxon>Actinomycetes</taxon>
        <taxon>Kitasatosporales</taxon>
        <taxon>Streptomycetaceae</taxon>
        <taxon>Streptomyces</taxon>
        <taxon>Streptomyces aurantiacus group</taxon>
    </lineage>
</organism>
<evidence type="ECO:0000256" key="1">
    <source>
        <dbReference type="SAM" id="MobiDB-lite"/>
    </source>
</evidence>
<dbReference type="AlphaFoldDB" id="A0A101N5A5"/>
<name>A0A101N5A5_9ACTN</name>
<reference evidence="2 3" key="1">
    <citation type="submission" date="2015-10" db="EMBL/GenBank/DDBJ databases">
        <title>Draft genome sequence of Streptomyces pseudovenezuelae DSM 40212, type strain for the species Streptomyces pseudovenezuelae.</title>
        <authorList>
            <person name="Ruckert C."/>
            <person name="Winkler A."/>
            <person name="Kalinowski J."/>
            <person name="Kampfer P."/>
            <person name="Glaeser S."/>
        </authorList>
    </citation>
    <scope>NUCLEOTIDE SEQUENCE [LARGE SCALE GENOMIC DNA]</scope>
    <source>
        <strain evidence="2 3">DSM 40212</strain>
    </source>
</reference>
<comment type="caution">
    <text evidence="2">The sequence shown here is derived from an EMBL/GenBank/DDBJ whole genome shotgun (WGS) entry which is preliminary data.</text>
</comment>
<feature type="region of interest" description="Disordered" evidence="1">
    <location>
        <begin position="1"/>
        <end position="46"/>
    </location>
</feature>
<accession>A0A101N5A5</accession>
<feature type="compositionally biased region" description="Polar residues" evidence="1">
    <location>
        <begin position="24"/>
        <end position="38"/>
    </location>
</feature>
<gene>
    <name evidence="2" type="ORF">AQI94_20075</name>
</gene>
<feature type="compositionally biased region" description="Basic residues" evidence="1">
    <location>
        <begin position="7"/>
        <end position="18"/>
    </location>
</feature>
<dbReference type="Proteomes" id="UP000053039">
    <property type="component" value="Unassembled WGS sequence"/>
</dbReference>
<protein>
    <submittedName>
        <fullName evidence="2">Uncharacterized protein</fullName>
    </submittedName>
</protein>
<dbReference type="InterPro" id="IPR029063">
    <property type="entry name" value="SAM-dependent_MTases_sf"/>
</dbReference>
<dbReference type="EMBL" id="LMWM01000020">
    <property type="protein sequence ID" value="KUM86749.1"/>
    <property type="molecule type" value="Genomic_DNA"/>
</dbReference>
<sequence>MCAGPLGRHRAGGWRRGPRPATSLGGSRQALNPTSAISGTHLDDPLRRRERITAELHRLEHTRAEYLAARLGPLTPVDRVFDASCGRGGGSVVAHLSYGCHADRE</sequence>